<dbReference type="EMBL" id="AFPY01000101">
    <property type="protein sequence ID" value="EGQ15229.1"/>
    <property type="molecule type" value="Genomic_DNA"/>
</dbReference>
<evidence type="ECO:0000313" key="2">
    <source>
        <dbReference type="Proteomes" id="UP000004123"/>
    </source>
</evidence>
<organism evidence="1 2">
    <name type="scientific">Prevotella pallens ATCC 700821</name>
    <dbReference type="NCBI Taxonomy" id="997353"/>
    <lineage>
        <taxon>Bacteria</taxon>
        <taxon>Pseudomonadati</taxon>
        <taxon>Bacteroidota</taxon>
        <taxon>Bacteroidia</taxon>
        <taxon>Bacteroidales</taxon>
        <taxon>Prevotellaceae</taxon>
        <taxon>Prevotella</taxon>
    </lineage>
</organism>
<proteinExistence type="predicted"/>
<sequence length="39" mass="4662">MKFFTEMLKSFILRYFYTIVLKIKVKNFSTFFGDCAIVA</sequence>
<reference evidence="1 2" key="1">
    <citation type="submission" date="2011-04" db="EMBL/GenBank/DDBJ databases">
        <authorList>
            <person name="Muzny D."/>
            <person name="Qin X."/>
            <person name="Deng J."/>
            <person name="Jiang H."/>
            <person name="Liu Y."/>
            <person name="Qu J."/>
            <person name="Song X.-Z."/>
            <person name="Zhang L."/>
            <person name="Thornton R."/>
            <person name="Coyle M."/>
            <person name="Francisco L."/>
            <person name="Jackson L."/>
            <person name="Javaid M."/>
            <person name="Korchina V."/>
            <person name="Kovar C."/>
            <person name="Mata R."/>
            <person name="Mathew T."/>
            <person name="Ngo R."/>
            <person name="Nguyen L."/>
            <person name="Nguyen N."/>
            <person name="Okwuonu G."/>
            <person name="Ongeri F."/>
            <person name="Pham C."/>
            <person name="Simmons D."/>
            <person name="Wilczek-Boney K."/>
            <person name="Hale W."/>
            <person name="Jakkamsetti A."/>
            <person name="Pham P."/>
            <person name="Ruth R."/>
            <person name="San Lucas F."/>
            <person name="Warren J."/>
            <person name="Zhang J."/>
            <person name="Zhao Z."/>
            <person name="Zhou C."/>
            <person name="Zhu D."/>
            <person name="Lee S."/>
            <person name="Bess C."/>
            <person name="Blankenburg K."/>
            <person name="Forbes L."/>
            <person name="Fu Q."/>
            <person name="Gubbala S."/>
            <person name="Hirani K."/>
            <person name="Jayaseelan J.C."/>
            <person name="Lara F."/>
            <person name="Munidasa M."/>
            <person name="Palculict T."/>
            <person name="Patil S."/>
            <person name="Pu L.-L."/>
            <person name="Saada N."/>
            <person name="Tang L."/>
            <person name="Weissenberger G."/>
            <person name="Zhu Y."/>
            <person name="Hemphill L."/>
            <person name="Shang Y."/>
            <person name="Youmans B."/>
            <person name="Ayvaz T."/>
            <person name="Ross M."/>
            <person name="Santibanez J."/>
            <person name="Aqrawi P."/>
            <person name="Gross S."/>
            <person name="Joshi V."/>
            <person name="Fowler G."/>
            <person name="Nazareth L."/>
            <person name="Reid J."/>
            <person name="Worley K."/>
            <person name="Petrosino J."/>
            <person name="Highlander S."/>
            <person name="Gibbs R."/>
        </authorList>
    </citation>
    <scope>NUCLEOTIDE SEQUENCE [LARGE SCALE GENOMIC DNA]</scope>
    <source>
        <strain evidence="1 2">ATCC 700821</strain>
    </source>
</reference>
<evidence type="ECO:0000313" key="1">
    <source>
        <dbReference type="EMBL" id="EGQ15229.1"/>
    </source>
</evidence>
<dbReference type="Proteomes" id="UP000004123">
    <property type="component" value="Unassembled WGS sequence"/>
</dbReference>
<dbReference type="HOGENOM" id="CLU_3314826_0_0_10"/>
<dbReference type="AlphaFoldDB" id="F9DK00"/>
<accession>F9DK00</accession>
<name>F9DK00_9BACT</name>
<protein>
    <submittedName>
        <fullName evidence="1">Uncharacterized protein</fullName>
    </submittedName>
</protein>
<gene>
    <name evidence="1" type="ORF">HMPREF9144_1991</name>
</gene>
<comment type="caution">
    <text evidence="1">The sequence shown here is derived from an EMBL/GenBank/DDBJ whole genome shotgun (WGS) entry which is preliminary data.</text>
</comment>